<evidence type="ECO:0000313" key="2">
    <source>
        <dbReference type="EMBL" id="ANW12289.1"/>
    </source>
</evidence>
<dbReference type="InterPro" id="IPR037205">
    <property type="entry name" value="ChaB_sf"/>
</dbReference>
<reference evidence="2" key="1">
    <citation type="submission" date="2016-01" db="EMBL/GenBank/DDBJ databases">
        <authorList>
            <person name="Oliw E.H."/>
        </authorList>
    </citation>
    <scope>NUCLEOTIDE SEQUENCE</scope>
    <source>
        <strain evidence="2">164</strain>
    </source>
</reference>
<protein>
    <submittedName>
        <fullName evidence="2">ChaB</fullName>
    </submittedName>
</protein>
<feature type="compositionally biased region" description="Basic and acidic residues" evidence="1">
    <location>
        <begin position="56"/>
        <end position="68"/>
    </location>
</feature>
<feature type="compositionally biased region" description="Acidic residues" evidence="1">
    <location>
        <begin position="69"/>
        <end position="82"/>
    </location>
</feature>
<dbReference type="Pfam" id="PF06150">
    <property type="entry name" value="ChaB"/>
    <property type="match status" value="1"/>
</dbReference>
<organism evidence="2">
    <name type="scientific">Malacosoma sp. alphabaculovirus</name>
    <dbReference type="NCBI Taxonomy" id="1881632"/>
    <lineage>
        <taxon>Viruses</taxon>
        <taxon>Viruses incertae sedis</taxon>
        <taxon>Naldaviricetes</taxon>
        <taxon>Lefavirales</taxon>
        <taxon>Baculoviridae</taxon>
        <taxon>Alphabaculovirus</taxon>
    </lineage>
</organism>
<name>A0A1B1V5M7_9ABAC</name>
<feature type="region of interest" description="Disordered" evidence="1">
    <location>
        <begin position="56"/>
        <end position="98"/>
    </location>
</feature>
<dbReference type="Gene3D" id="1.10.1740.70">
    <property type="entry name" value="ChaB"/>
    <property type="match status" value="1"/>
</dbReference>
<gene>
    <name evidence="2" type="primary">masp2.6</name>
</gene>
<evidence type="ECO:0000256" key="1">
    <source>
        <dbReference type="SAM" id="MobiDB-lite"/>
    </source>
</evidence>
<dbReference type="SUPFAM" id="SSF140376">
    <property type="entry name" value="ChaB-like"/>
    <property type="match status" value="1"/>
</dbReference>
<dbReference type="InterPro" id="IPR009317">
    <property type="entry name" value="ChaB"/>
</dbReference>
<accession>A0A1B1V5M7</accession>
<proteinExistence type="predicted"/>
<dbReference type="EMBL" id="KU659594">
    <property type="protein sequence ID" value="ANW12289.1"/>
    <property type="molecule type" value="Genomic_DNA"/>
</dbReference>
<sequence>MSVQLPNSIQCLPVEGRRIFKKFYIRGLEMTRSNAAATRIAWMAVKRKYVQIDDRWVPRADANEHDTTTDDDTTTTATDDETTSGTTSSSDDDDDYYN</sequence>